<name>A0A2H3DQS2_ARMGA</name>
<sequence length="314" mass="35816">MSRCPDMGIFDELFRCVHGGHRKYFYPKKPADLTDRISLGSFLSSGYNEVYLFVLQDVRLSPSEGNGTRKDAKASLGRFGWYRSLEDELWRVWANGEMASHSVLLSLHVLGLVLINEVRGATECVPLTRKDRKARKLKNGAMVLSAKISVQFRMVSSSKGPLQRIENLGRERKQQIWYYRDICICRRASIRVAPGSSSTQLQRVHPNRDTLPPKLVARTRTSLSKAFLVTSYATAATLLTWMKLGVPWGQNDEGQEGAYDEERHYGVEREDISPVLYSFGFKEVLQSIDLSRNLGRVGRQKIQHYRGINMDKRN</sequence>
<accession>A0A2H3DQS2</accession>
<dbReference type="InParanoid" id="A0A2H3DQS2"/>
<evidence type="ECO:0000313" key="1">
    <source>
        <dbReference type="EMBL" id="PBK93822.1"/>
    </source>
</evidence>
<dbReference type="Proteomes" id="UP000217790">
    <property type="component" value="Unassembled WGS sequence"/>
</dbReference>
<dbReference type="EMBL" id="KZ293655">
    <property type="protein sequence ID" value="PBK93822.1"/>
    <property type="molecule type" value="Genomic_DNA"/>
</dbReference>
<dbReference type="OrthoDB" id="10566094at2759"/>
<proteinExistence type="predicted"/>
<organism evidence="1 2">
    <name type="scientific">Armillaria gallica</name>
    <name type="common">Bulbous honey fungus</name>
    <name type="synonym">Armillaria bulbosa</name>
    <dbReference type="NCBI Taxonomy" id="47427"/>
    <lineage>
        <taxon>Eukaryota</taxon>
        <taxon>Fungi</taxon>
        <taxon>Dikarya</taxon>
        <taxon>Basidiomycota</taxon>
        <taxon>Agaricomycotina</taxon>
        <taxon>Agaricomycetes</taxon>
        <taxon>Agaricomycetidae</taxon>
        <taxon>Agaricales</taxon>
        <taxon>Marasmiineae</taxon>
        <taxon>Physalacriaceae</taxon>
        <taxon>Armillaria</taxon>
    </lineage>
</organism>
<reference evidence="2" key="1">
    <citation type="journal article" date="2017" name="Nat. Ecol. Evol.">
        <title>Genome expansion and lineage-specific genetic innovations in the forest pathogenic fungi Armillaria.</title>
        <authorList>
            <person name="Sipos G."/>
            <person name="Prasanna A.N."/>
            <person name="Walter M.C."/>
            <person name="O'Connor E."/>
            <person name="Balint B."/>
            <person name="Krizsan K."/>
            <person name="Kiss B."/>
            <person name="Hess J."/>
            <person name="Varga T."/>
            <person name="Slot J."/>
            <person name="Riley R."/>
            <person name="Boka B."/>
            <person name="Rigling D."/>
            <person name="Barry K."/>
            <person name="Lee J."/>
            <person name="Mihaltcheva S."/>
            <person name="LaButti K."/>
            <person name="Lipzen A."/>
            <person name="Waldron R."/>
            <person name="Moloney N.M."/>
            <person name="Sperisen C."/>
            <person name="Kredics L."/>
            <person name="Vagvoelgyi C."/>
            <person name="Patrignani A."/>
            <person name="Fitzpatrick D."/>
            <person name="Nagy I."/>
            <person name="Doyle S."/>
            <person name="Anderson J.B."/>
            <person name="Grigoriev I.V."/>
            <person name="Gueldener U."/>
            <person name="Muensterkoetter M."/>
            <person name="Nagy L.G."/>
        </authorList>
    </citation>
    <scope>NUCLEOTIDE SEQUENCE [LARGE SCALE GENOMIC DNA]</scope>
    <source>
        <strain evidence="2">Ar21-2</strain>
    </source>
</reference>
<protein>
    <submittedName>
        <fullName evidence="1">Uncharacterized protein</fullName>
    </submittedName>
</protein>
<evidence type="ECO:0000313" key="2">
    <source>
        <dbReference type="Proteomes" id="UP000217790"/>
    </source>
</evidence>
<dbReference type="AlphaFoldDB" id="A0A2H3DQS2"/>
<keyword evidence="2" id="KW-1185">Reference proteome</keyword>
<gene>
    <name evidence="1" type="ORF">ARMGADRAFT_1029699</name>
</gene>